<evidence type="ECO:0000256" key="4">
    <source>
        <dbReference type="ARBA" id="ARBA00023172"/>
    </source>
</evidence>
<dbReference type="InterPro" id="IPR004107">
    <property type="entry name" value="Integrase_SAM-like_N"/>
</dbReference>
<comment type="caution">
    <text evidence="6">The sequence shown here is derived from an EMBL/GenBank/DDBJ whole genome shotgun (WGS) entry which is preliminary data.</text>
</comment>
<sequence length="360" mass="41738">MEIKSYKKKNGDTAYMIRVYMGKAKGTSRYVTRRGFQTKAKARAAILNLQEELEKTEESKTEKTVYEVCEEWLKEYYDTVQESTYIKTYRNIKNHIYPELGNQKIIDISPIQMQEQVNAWSKKLVYGRKLKGLMNNIFKYAVRHGYTSSNPIDSVVTTVKKRHDSTSEFYDKKELKAFLKLVDKTEDIRKITLFRLLAFTGARKGEILALKWEDWIDNTLDINKAITRGFAGEEIGSTKTASSKRLISLDPKTQKLLSEYKKSSTDSDYIFGNELNKPIPSTLPRKWLLDIVKDSKVKPIKIHGFRHTHASLCFEAGMTLKQVQHRLGHSDLKTTMNIYTHITKQAKDDIGERFANYIDF</sequence>
<evidence type="ECO:0000313" key="7">
    <source>
        <dbReference type="Proteomes" id="UP000193160"/>
    </source>
</evidence>
<comment type="similarity">
    <text evidence="1">Belongs to the 'phage' integrase family.</text>
</comment>
<dbReference type="InterPro" id="IPR050808">
    <property type="entry name" value="Phage_Integrase"/>
</dbReference>
<organism evidence="6 7">
    <name type="scientific">Streptococcus oralis subsp. oralis</name>
    <dbReference type="NCBI Taxonomy" id="1891914"/>
    <lineage>
        <taxon>Bacteria</taxon>
        <taxon>Bacillati</taxon>
        <taxon>Bacillota</taxon>
        <taxon>Bacilli</taxon>
        <taxon>Lactobacillales</taxon>
        <taxon>Streptococcaceae</taxon>
        <taxon>Streptococcus</taxon>
    </lineage>
</organism>
<evidence type="ECO:0000256" key="1">
    <source>
        <dbReference type="ARBA" id="ARBA00008857"/>
    </source>
</evidence>
<keyword evidence="7" id="KW-1185">Reference proteome</keyword>
<dbReference type="Gene3D" id="1.10.150.130">
    <property type="match status" value="1"/>
</dbReference>
<dbReference type="Gene3D" id="1.10.443.10">
    <property type="entry name" value="Intergrase catalytic core"/>
    <property type="match status" value="1"/>
</dbReference>
<dbReference type="CDD" id="cd01189">
    <property type="entry name" value="INT_ICEBs1_C_like"/>
    <property type="match status" value="1"/>
</dbReference>
<dbReference type="InterPro" id="IPR013762">
    <property type="entry name" value="Integrase-like_cat_sf"/>
</dbReference>
<dbReference type="GO" id="GO:0003677">
    <property type="term" value="F:DNA binding"/>
    <property type="evidence" value="ECO:0007669"/>
    <property type="project" value="UniProtKB-KW"/>
</dbReference>
<dbReference type="SUPFAM" id="SSF56349">
    <property type="entry name" value="DNA breaking-rejoining enzymes"/>
    <property type="match status" value="1"/>
</dbReference>
<gene>
    <name evidence="6" type="ORF">B7712_04310</name>
</gene>
<accession>A0A1X1GL09</accession>
<evidence type="ECO:0000256" key="2">
    <source>
        <dbReference type="ARBA" id="ARBA00022908"/>
    </source>
</evidence>
<dbReference type="PANTHER" id="PTHR30629">
    <property type="entry name" value="PROPHAGE INTEGRASE"/>
    <property type="match status" value="1"/>
</dbReference>
<name>A0A1X1GL09_STROR</name>
<evidence type="ECO:0000313" key="6">
    <source>
        <dbReference type="EMBL" id="ORO71883.1"/>
    </source>
</evidence>
<keyword evidence="3" id="KW-0238">DNA-binding</keyword>
<keyword evidence="2" id="KW-0229">DNA integration</keyword>
<dbReference type="InterPro" id="IPR011010">
    <property type="entry name" value="DNA_brk_join_enz"/>
</dbReference>
<evidence type="ECO:0000256" key="3">
    <source>
        <dbReference type="ARBA" id="ARBA00023125"/>
    </source>
</evidence>
<dbReference type="Pfam" id="PF00589">
    <property type="entry name" value="Phage_integrase"/>
    <property type="match status" value="1"/>
</dbReference>
<dbReference type="PANTHER" id="PTHR30629:SF2">
    <property type="entry name" value="PROPHAGE INTEGRASE INTS-RELATED"/>
    <property type="match status" value="1"/>
</dbReference>
<keyword evidence="4" id="KW-0233">DNA recombination</keyword>
<dbReference type="Pfam" id="PF14659">
    <property type="entry name" value="Phage_int_SAM_3"/>
    <property type="match status" value="1"/>
</dbReference>
<evidence type="ECO:0000259" key="5">
    <source>
        <dbReference type="PROSITE" id="PS51898"/>
    </source>
</evidence>
<dbReference type="GO" id="GO:0015074">
    <property type="term" value="P:DNA integration"/>
    <property type="evidence" value="ECO:0007669"/>
    <property type="project" value="UniProtKB-KW"/>
</dbReference>
<dbReference type="InterPro" id="IPR002104">
    <property type="entry name" value="Integrase_catalytic"/>
</dbReference>
<feature type="domain" description="Tyr recombinase" evidence="5">
    <location>
        <begin position="165"/>
        <end position="352"/>
    </location>
</feature>
<dbReference type="AlphaFoldDB" id="A0A1X1GL09"/>
<protein>
    <submittedName>
        <fullName evidence="6">Site-specific integrase</fullName>
    </submittedName>
</protein>
<proteinExistence type="inferred from homology"/>
<dbReference type="RefSeq" id="WP_084849391.1">
    <property type="nucleotide sequence ID" value="NZ_NCUI01000025.1"/>
</dbReference>
<dbReference type="EMBL" id="NCUT01000028">
    <property type="protein sequence ID" value="ORO71883.1"/>
    <property type="molecule type" value="Genomic_DNA"/>
</dbReference>
<dbReference type="GO" id="GO:0006310">
    <property type="term" value="P:DNA recombination"/>
    <property type="evidence" value="ECO:0007669"/>
    <property type="project" value="UniProtKB-KW"/>
</dbReference>
<dbReference type="Proteomes" id="UP000193160">
    <property type="component" value="Unassembled WGS sequence"/>
</dbReference>
<dbReference type="PROSITE" id="PS51898">
    <property type="entry name" value="TYR_RECOMBINASE"/>
    <property type="match status" value="1"/>
</dbReference>
<reference evidence="6 7" key="1">
    <citation type="journal article" date="2016" name="Eur. J. Clin. Microbiol. Infect. Dis.">
        <title>Whole genome sequencing as a tool for phylogenetic analysis of clinical strains of Mitis group streptococci.</title>
        <authorList>
            <person name="Rasmussen L.H."/>
            <person name="Dargis R."/>
            <person name="Hojholt K."/>
            <person name="Christensen J.J."/>
            <person name="Skovgaard O."/>
            <person name="Justesen U.S."/>
            <person name="Rosenvinge F.S."/>
            <person name="Moser C."/>
            <person name="Lukjancenko O."/>
            <person name="Rasmussen S."/>
            <person name="Nielsen X.C."/>
        </authorList>
    </citation>
    <scope>NUCLEOTIDE SEQUENCE [LARGE SCALE GENOMIC DNA]</scope>
    <source>
        <strain evidence="6 7">B_007274_11</strain>
    </source>
</reference>
<dbReference type="InterPro" id="IPR010998">
    <property type="entry name" value="Integrase_recombinase_N"/>
</dbReference>